<keyword evidence="4" id="KW-0804">Transcription</keyword>
<comment type="similarity">
    <text evidence="1">Belongs to the LysR transcriptional regulatory family.</text>
</comment>
<dbReference type="InterPro" id="IPR036388">
    <property type="entry name" value="WH-like_DNA-bd_sf"/>
</dbReference>
<dbReference type="PANTHER" id="PTHR30118:SF15">
    <property type="entry name" value="TRANSCRIPTIONAL REGULATORY PROTEIN"/>
    <property type="match status" value="1"/>
</dbReference>
<organism evidence="6 7">
    <name type="scientific">Enterobacter cloacae subsp. cloacae (strain ATCC 13047 / DSM 30054 / NBRC 13535 / NCTC 10005 / WDCM 00083 / NCDC 279-56)</name>
    <dbReference type="NCBI Taxonomy" id="716541"/>
    <lineage>
        <taxon>Bacteria</taxon>
        <taxon>Pseudomonadati</taxon>
        <taxon>Pseudomonadota</taxon>
        <taxon>Gammaproteobacteria</taxon>
        <taxon>Enterobacterales</taxon>
        <taxon>Enterobacteriaceae</taxon>
        <taxon>Enterobacter</taxon>
        <taxon>Enterobacter cloacae complex</taxon>
    </lineage>
</organism>
<dbReference type="InterPro" id="IPR000847">
    <property type="entry name" value="LysR_HTH_N"/>
</dbReference>
<evidence type="ECO:0000256" key="3">
    <source>
        <dbReference type="ARBA" id="ARBA00023125"/>
    </source>
</evidence>
<accession>A0A0H3CI20</accession>
<protein>
    <submittedName>
        <fullName evidence="6">Transcriptional regulator LysR</fullName>
    </submittedName>
</protein>
<gene>
    <name evidence="6" type="ordered locus">ECL_01957</name>
</gene>
<dbReference type="Pfam" id="PF03466">
    <property type="entry name" value="LysR_substrate"/>
    <property type="match status" value="1"/>
</dbReference>
<evidence type="ECO:0000256" key="1">
    <source>
        <dbReference type="ARBA" id="ARBA00009437"/>
    </source>
</evidence>
<dbReference type="SUPFAM" id="SSF46785">
    <property type="entry name" value="Winged helix' DNA-binding domain"/>
    <property type="match status" value="1"/>
</dbReference>
<proteinExistence type="inferred from homology"/>
<dbReference type="InterPro" id="IPR005119">
    <property type="entry name" value="LysR_subst-bd"/>
</dbReference>
<dbReference type="HOGENOM" id="CLU_039613_39_3_6"/>
<keyword evidence="2" id="KW-0805">Transcription regulation</keyword>
<dbReference type="RefSeq" id="WP_013096577.1">
    <property type="nucleotide sequence ID" value="NC_014121.1"/>
</dbReference>
<dbReference type="eggNOG" id="COG0583">
    <property type="taxonomic scope" value="Bacteria"/>
</dbReference>
<dbReference type="PROSITE" id="PS50931">
    <property type="entry name" value="HTH_LYSR"/>
    <property type="match status" value="1"/>
</dbReference>
<dbReference type="Gene3D" id="1.10.10.10">
    <property type="entry name" value="Winged helix-like DNA-binding domain superfamily/Winged helix DNA-binding domain"/>
    <property type="match status" value="1"/>
</dbReference>
<dbReference type="InterPro" id="IPR036390">
    <property type="entry name" value="WH_DNA-bd_sf"/>
</dbReference>
<evidence type="ECO:0000313" key="6">
    <source>
        <dbReference type="EMBL" id="ADF61509.1"/>
    </source>
</evidence>
<dbReference type="AlphaFoldDB" id="A0A0H3CI20"/>
<dbReference type="Pfam" id="PF00126">
    <property type="entry name" value="HTH_1"/>
    <property type="match status" value="1"/>
</dbReference>
<dbReference type="PATRIC" id="fig|716541.4.peg.2159"/>
<dbReference type="OrthoDB" id="8717159at2"/>
<dbReference type="CDD" id="cd08460">
    <property type="entry name" value="PBP2_DntR_like_1"/>
    <property type="match status" value="1"/>
</dbReference>
<dbReference type="Gene3D" id="3.40.190.10">
    <property type="entry name" value="Periplasmic binding protein-like II"/>
    <property type="match status" value="2"/>
</dbReference>
<dbReference type="InterPro" id="IPR050389">
    <property type="entry name" value="LysR-type_TF"/>
</dbReference>
<dbReference type="KEGG" id="enc:ECL_01957"/>
<dbReference type="EMBL" id="CP001918">
    <property type="protein sequence ID" value="ADF61509.1"/>
    <property type="molecule type" value="Genomic_DNA"/>
</dbReference>
<dbReference type="PANTHER" id="PTHR30118">
    <property type="entry name" value="HTH-TYPE TRANSCRIPTIONAL REGULATOR LEUO-RELATED"/>
    <property type="match status" value="1"/>
</dbReference>
<dbReference type="STRING" id="716541.ECL_01957"/>
<evidence type="ECO:0000313" key="7">
    <source>
        <dbReference type="Proteomes" id="UP000002363"/>
    </source>
</evidence>
<dbReference type="EnsemblBacteria" id="ADF61509">
    <property type="protein sequence ID" value="ADF61509"/>
    <property type="gene ID" value="ECL_01957"/>
</dbReference>
<evidence type="ECO:0000259" key="5">
    <source>
        <dbReference type="PROSITE" id="PS50931"/>
    </source>
</evidence>
<evidence type="ECO:0000256" key="4">
    <source>
        <dbReference type="ARBA" id="ARBA00023163"/>
    </source>
</evidence>
<name>A0A0H3CI20_ENTCC</name>
<dbReference type="Proteomes" id="UP000002363">
    <property type="component" value="Chromosome"/>
</dbReference>
<keyword evidence="3" id="KW-0238">DNA-binding</keyword>
<dbReference type="GO" id="GO:0003677">
    <property type="term" value="F:DNA binding"/>
    <property type="evidence" value="ECO:0007669"/>
    <property type="project" value="UniProtKB-KW"/>
</dbReference>
<keyword evidence="7" id="KW-1185">Reference proteome</keyword>
<feature type="domain" description="HTH lysR-type" evidence="5">
    <location>
        <begin position="4"/>
        <end position="61"/>
    </location>
</feature>
<dbReference type="SUPFAM" id="SSF53850">
    <property type="entry name" value="Periplasmic binding protein-like II"/>
    <property type="match status" value="1"/>
</dbReference>
<dbReference type="GO" id="GO:0003700">
    <property type="term" value="F:DNA-binding transcription factor activity"/>
    <property type="evidence" value="ECO:0007669"/>
    <property type="project" value="InterPro"/>
</dbReference>
<evidence type="ECO:0000256" key="2">
    <source>
        <dbReference type="ARBA" id="ARBA00023015"/>
    </source>
</evidence>
<reference evidence="6 7" key="1">
    <citation type="journal article" date="2010" name="J. Bacteriol.">
        <title>Complete genome sequence of Enterobacter cloacae subsp. cloacae type strain ATCC 13047.</title>
        <authorList>
            <person name="Ren Y."/>
            <person name="Ren Y."/>
            <person name="Zhou Z."/>
            <person name="Guo X."/>
            <person name="Li Y."/>
            <person name="Feng L."/>
            <person name="Wang L."/>
        </authorList>
    </citation>
    <scope>NUCLEOTIDE SEQUENCE [LARGE SCALE GENOMIC DNA]</scope>
    <source>
        <strain evidence="7">ATCC 13047 / DSM 30054 / NBRC 13535 / NCTC 10005 / WDCM 00083 / NCDC 279-56</strain>
    </source>
</reference>
<sequence length="303" mass="33433">MTDPDFNLLVALDILLAEASVAGAARRLNLSTSAMSRTLSRLREVTGDPILVRAGRQMVLTPWAEATRDRARNALHEARAVLQPSTDTFRAENLERVFTVRANDGFVVAFGPLLIAAVAEAAPDVCIRFAPKPEKTSRYLREGLVDLEIGVQSNMGPEIRLQRLFEDRFVGAVRKGHPLAALPAVSLEDYVAWGHVVTAPNGSSHGFVDDALAARGMKRKIASVVPGFPTALSVALASDLIAMVPALYLLNQPMSENVHIFELPFNTRTITVLQMWHPRMEQDPGHRWLREKVLAVCHQSRHR</sequence>